<comment type="caution">
    <text evidence="1">The sequence shown here is derived from an EMBL/GenBank/DDBJ whole genome shotgun (WGS) entry which is preliminary data.</text>
</comment>
<protein>
    <submittedName>
        <fullName evidence="1">Uncharacterized protein</fullName>
    </submittedName>
</protein>
<evidence type="ECO:0000313" key="1">
    <source>
        <dbReference type="EMBL" id="THU72724.1"/>
    </source>
</evidence>
<proteinExistence type="predicted"/>
<gene>
    <name evidence="1" type="ORF">C4D60_Mb04t15180</name>
</gene>
<organism evidence="1 2">
    <name type="scientific">Musa balbisiana</name>
    <name type="common">Banana</name>
    <dbReference type="NCBI Taxonomy" id="52838"/>
    <lineage>
        <taxon>Eukaryota</taxon>
        <taxon>Viridiplantae</taxon>
        <taxon>Streptophyta</taxon>
        <taxon>Embryophyta</taxon>
        <taxon>Tracheophyta</taxon>
        <taxon>Spermatophyta</taxon>
        <taxon>Magnoliopsida</taxon>
        <taxon>Liliopsida</taxon>
        <taxon>Zingiberales</taxon>
        <taxon>Musaceae</taxon>
        <taxon>Musa</taxon>
    </lineage>
</organism>
<evidence type="ECO:0000313" key="2">
    <source>
        <dbReference type="Proteomes" id="UP000317650"/>
    </source>
</evidence>
<sequence length="78" mass="8772">MSQRRKASRGADPKASLVRKIKLSRLASYKSTPDTTKSFRKTRDIATWHCMAQIHTGIKANPLTNEKGFGTLNSLLFH</sequence>
<dbReference type="Proteomes" id="UP000317650">
    <property type="component" value="Chromosome 4"/>
</dbReference>
<reference evidence="1 2" key="1">
    <citation type="journal article" date="2019" name="Nat. Plants">
        <title>Genome sequencing of Musa balbisiana reveals subgenome evolution and function divergence in polyploid bananas.</title>
        <authorList>
            <person name="Yao X."/>
        </authorList>
    </citation>
    <scope>NUCLEOTIDE SEQUENCE [LARGE SCALE GENOMIC DNA]</scope>
    <source>
        <strain evidence="2">cv. DH-PKW</strain>
        <tissue evidence="1">Leaves</tissue>
    </source>
</reference>
<keyword evidence="2" id="KW-1185">Reference proteome</keyword>
<dbReference type="EMBL" id="PYDT01000001">
    <property type="protein sequence ID" value="THU72724.1"/>
    <property type="molecule type" value="Genomic_DNA"/>
</dbReference>
<accession>A0A4S8KC58</accession>
<dbReference type="AlphaFoldDB" id="A0A4S8KC58"/>
<name>A0A4S8KC58_MUSBA</name>